<keyword evidence="9 20" id="KW-0418">Kinase</keyword>
<evidence type="ECO:0000259" key="17">
    <source>
        <dbReference type="PROSITE" id="PS50109"/>
    </source>
</evidence>
<dbReference type="CDD" id="cd16922">
    <property type="entry name" value="HATPase_EvgS-ArcB-TorS-like"/>
    <property type="match status" value="1"/>
</dbReference>
<dbReference type="SUPFAM" id="SSF47384">
    <property type="entry name" value="Homodimeric domain of signal transducing histidine kinase"/>
    <property type="match status" value="1"/>
</dbReference>
<organism evidence="20 21">
    <name type="scientific">Reichenbachiella agariperforans</name>
    <dbReference type="NCBI Taxonomy" id="156994"/>
    <lineage>
        <taxon>Bacteria</taxon>
        <taxon>Pseudomonadati</taxon>
        <taxon>Bacteroidota</taxon>
        <taxon>Cytophagia</taxon>
        <taxon>Cytophagales</taxon>
        <taxon>Reichenbachiellaceae</taxon>
        <taxon>Reichenbachiella</taxon>
    </lineage>
</organism>
<dbReference type="SUPFAM" id="SSF52172">
    <property type="entry name" value="CheY-like"/>
    <property type="match status" value="1"/>
</dbReference>
<dbReference type="SMART" id="SM00387">
    <property type="entry name" value="HATPase_c"/>
    <property type="match status" value="1"/>
</dbReference>
<dbReference type="EC" id="2.7.13.3" evidence="3"/>
<evidence type="ECO:0000256" key="2">
    <source>
        <dbReference type="ARBA" id="ARBA00004651"/>
    </source>
</evidence>
<keyword evidence="7 16" id="KW-0812">Transmembrane</keyword>
<dbReference type="Pfam" id="PF02518">
    <property type="entry name" value="HATPase_c"/>
    <property type="match status" value="1"/>
</dbReference>
<dbReference type="Pfam" id="PF00512">
    <property type="entry name" value="HisKA"/>
    <property type="match status" value="1"/>
</dbReference>
<keyword evidence="21" id="KW-1185">Reference proteome</keyword>
<dbReference type="InterPro" id="IPR036641">
    <property type="entry name" value="HPT_dom_sf"/>
</dbReference>
<keyword evidence="4" id="KW-1003">Cell membrane</keyword>
<evidence type="ECO:0000256" key="6">
    <source>
        <dbReference type="ARBA" id="ARBA00022679"/>
    </source>
</evidence>
<evidence type="ECO:0000259" key="18">
    <source>
        <dbReference type="PROSITE" id="PS50110"/>
    </source>
</evidence>
<dbReference type="PANTHER" id="PTHR45339:SF1">
    <property type="entry name" value="HYBRID SIGNAL TRANSDUCTION HISTIDINE KINASE J"/>
    <property type="match status" value="1"/>
</dbReference>
<evidence type="ECO:0000256" key="3">
    <source>
        <dbReference type="ARBA" id="ARBA00012438"/>
    </source>
</evidence>
<feature type="domain" description="Response regulatory" evidence="18">
    <location>
        <begin position="569"/>
        <end position="686"/>
    </location>
</feature>
<comment type="subcellular location">
    <subcellularLocation>
        <location evidence="2">Cell membrane</location>
        <topology evidence="2">Multi-pass membrane protein</topology>
    </subcellularLocation>
</comment>
<evidence type="ECO:0000256" key="1">
    <source>
        <dbReference type="ARBA" id="ARBA00000085"/>
    </source>
</evidence>
<evidence type="ECO:0000256" key="7">
    <source>
        <dbReference type="ARBA" id="ARBA00022692"/>
    </source>
</evidence>
<dbReference type="GO" id="GO:0005524">
    <property type="term" value="F:ATP binding"/>
    <property type="evidence" value="ECO:0007669"/>
    <property type="project" value="UniProtKB-KW"/>
</dbReference>
<evidence type="ECO:0000256" key="14">
    <source>
        <dbReference type="PROSITE-ProRule" id="PRU00110"/>
    </source>
</evidence>
<dbReference type="AlphaFoldDB" id="A0A1M6KPN8"/>
<name>A0A1M6KPN8_REIAG</name>
<evidence type="ECO:0000256" key="16">
    <source>
        <dbReference type="SAM" id="Phobius"/>
    </source>
</evidence>
<dbReference type="SUPFAM" id="SSF47226">
    <property type="entry name" value="Histidine-containing phosphotransfer domain, HPT domain"/>
    <property type="match status" value="1"/>
</dbReference>
<feature type="domain" description="HPt" evidence="19">
    <location>
        <begin position="715"/>
        <end position="811"/>
    </location>
</feature>
<feature type="transmembrane region" description="Helical" evidence="16">
    <location>
        <begin position="12"/>
        <end position="36"/>
    </location>
</feature>
<dbReference type="PROSITE" id="PS50109">
    <property type="entry name" value="HIS_KIN"/>
    <property type="match status" value="1"/>
</dbReference>
<proteinExistence type="predicted"/>
<feature type="transmembrane region" description="Helical" evidence="16">
    <location>
        <begin position="276"/>
        <end position="300"/>
    </location>
</feature>
<evidence type="ECO:0000259" key="19">
    <source>
        <dbReference type="PROSITE" id="PS50894"/>
    </source>
</evidence>
<evidence type="ECO:0000256" key="10">
    <source>
        <dbReference type="ARBA" id="ARBA00022840"/>
    </source>
</evidence>
<reference evidence="21" key="1">
    <citation type="submission" date="2016-11" db="EMBL/GenBank/DDBJ databases">
        <authorList>
            <person name="Varghese N."/>
            <person name="Submissions S."/>
        </authorList>
    </citation>
    <scope>NUCLEOTIDE SEQUENCE [LARGE SCALE GENOMIC DNA]</scope>
    <source>
        <strain evidence="21">DSM 26134</strain>
    </source>
</reference>
<evidence type="ECO:0000256" key="4">
    <source>
        <dbReference type="ARBA" id="ARBA00022475"/>
    </source>
</evidence>
<evidence type="ECO:0000256" key="12">
    <source>
        <dbReference type="ARBA" id="ARBA00023012"/>
    </source>
</evidence>
<evidence type="ECO:0000256" key="8">
    <source>
        <dbReference type="ARBA" id="ARBA00022741"/>
    </source>
</evidence>
<dbReference type="InterPro" id="IPR001789">
    <property type="entry name" value="Sig_transdc_resp-reg_receiver"/>
</dbReference>
<dbReference type="PANTHER" id="PTHR45339">
    <property type="entry name" value="HYBRID SIGNAL TRANSDUCTION HISTIDINE KINASE J"/>
    <property type="match status" value="1"/>
</dbReference>
<dbReference type="SMART" id="SM00388">
    <property type="entry name" value="HisKA"/>
    <property type="match status" value="1"/>
</dbReference>
<dbReference type="Gene3D" id="3.30.565.10">
    <property type="entry name" value="Histidine kinase-like ATPase, C-terminal domain"/>
    <property type="match status" value="1"/>
</dbReference>
<feature type="modified residue" description="4-aspartylphosphate" evidence="15">
    <location>
        <position position="618"/>
    </location>
</feature>
<dbReference type="InterPro" id="IPR005467">
    <property type="entry name" value="His_kinase_dom"/>
</dbReference>
<keyword evidence="8" id="KW-0547">Nucleotide-binding</keyword>
<dbReference type="InterPro" id="IPR036890">
    <property type="entry name" value="HATPase_C_sf"/>
</dbReference>
<dbReference type="PROSITE" id="PS50894">
    <property type="entry name" value="HPT"/>
    <property type="match status" value="1"/>
</dbReference>
<feature type="modified residue" description="Phosphohistidine" evidence="14">
    <location>
        <position position="754"/>
    </location>
</feature>
<keyword evidence="10" id="KW-0067">ATP-binding</keyword>
<dbReference type="Gene3D" id="1.10.287.130">
    <property type="match status" value="1"/>
</dbReference>
<dbReference type="STRING" id="156994.SAMN04488028_101658"/>
<keyword evidence="12" id="KW-0902">Two-component regulatory system</keyword>
<evidence type="ECO:0000256" key="11">
    <source>
        <dbReference type="ARBA" id="ARBA00022989"/>
    </source>
</evidence>
<dbReference type="GO" id="GO:0000155">
    <property type="term" value="F:phosphorelay sensor kinase activity"/>
    <property type="evidence" value="ECO:0007669"/>
    <property type="project" value="InterPro"/>
</dbReference>
<evidence type="ECO:0000256" key="15">
    <source>
        <dbReference type="PROSITE-ProRule" id="PRU00169"/>
    </source>
</evidence>
<feature type="domain" description="Histidine kinase" evidence="17">
    <location>
        <begin position="329"/>
        <end position="546"/>
    </location>
</feature>
<dbReference type="FunFam" id="1.10.287.130:FF:000004">
    <property type="entry name" value="Ethylene receptor 1"/>
    <property type="match status" value="1"/>
</dbReference>
<dbReference type="GO" id="GO:0005886">
    <property type="term" value="C:plasma membrane"/>
    <property type="evidence" value="ECO:0007669"/>
    <property type="project" value="UniProtKB-SubCell"/>
</dbReference>
<evidence type="ECO:0000256" key="5">
    <source>
        <dbReference type="ARBA" id="ARBA00022553"/>
    </source>
</evidence>
<evidence type="ECO:0000256" key="13">
    <source>
        <dbReference type="ARBA" id="ARBA00023136"/>
    </source>
</evidence>
<dbReference type="PROSITE" id="PS50110">
    <property type="entry name" value="RESPONSE_REGULATORY"/>
    <property type="match status" value="1"/>
</dbReference>
<accession>A0A1M6KPN8</accession>
<comment type="catalytic activity">
    <reaction evidence="1">
        <text>ATP + protein L-histidine = ADP + protein N-phospho-L-histidine.</text>
        <dbReference type="EC" id="2.7.13.3"/>
    </reaction>
</comment>
<dbReference type="InterPro" id="IPR008207">
    <property type="entry name" value="Sig_transdc_His_kin_Hpt_dom"/>
</dbReference>
<dbReference type="PRINTS" id="PR00344">
    <property type="entry name" value="BCTRLSENSOR"/>
</dbReference>
<dbReference type="FunFam" id="3.30.565.10:FF:000010">
    <property type="entry name" value="Sensor histidine kinase RcsC"/>
    <property type="match status" value="1"/>
</dbReference>
<evidence type="ECO:0000313" key="20">
    <source>
        <dbReference type="EMBL" id="SHJ60856.1"/>
    </source>
</evidence>
<dbReference type="Gene3D" id="3.40.50.2300">
    <property type="match status" value="1"/>
</dbReference>
<dbReference type="InterPro" id="IPR004358">
    <property type="entry name" value="Sig_transdc_His_kin-like_C"/>
</dbReference>
<dbReference type="InterPro" id="IPR003594">
    <property type="entry name" value="HATPase_dom"/>
</dbReference>
<gene>
    <name evidence="20" type="ORF">SAMN04488028_101658</name>
</gene>
<dbReference type="Gene3D" id="1.20.120.160">
    <property type="entry name" value="HPT domain"/>
    <property type="match status" value="1"/>
</dbReference>
<dbReference type="Pfam" id="PF01627">
    <property type="entry name" value="Hpt"/>
    <property type="match status" value="1"/>
</dbReference>
<dbReference type="CDD" id="cd00082">
    <property type="entry name" value="HisKA"/>
    <property type="match status" value="1"/>
</dbReference>
<dbReference type="SMART" id="SM00448">
    <property type="entry name" value="REC"/>
    <property type="match status" value="1"/>
</dbReference>
<protein>
    <recommendedName>
        <fullName evidence="3">histidine kinase</fullName>
        <ecNumber evidence="3">2.7.13.3</ecNumber>
    </recommendedName>
</protein>
<dbReference type="SUPFAM" id="SSF55874">
    <property type="entry name" value="ATPase domain of HSP90 chaperone/DNA topoisomerase II/histidine kinase"/>
    <property type="match status" value="1"/>
</dbReference>
<evidence type="ECO:0000313" key="21">
    <source>
        <dbReference type="Proteomes" id="UP000184474"/>
    </source>
</evidence>
<dbReference type="InterPro" id="IPR003661">
    <property type="entry name" value="HisK_dim/P_dom"/>
</dbReference>
<keyword evidence="5 15" id="KW-0597">Phosphoprotein</keyword>
<keyword evidence="11 16" id="KW-1133">Transmembrane helix</keyword>
<sequence>MLLYICELKKTLFPYFLSASLLFLTLGAAVVGYFAYLNLNNIIITLEREVEPNVDLITLGQVSNELERMENAIEGYVFYEDSTYMLEFEESTAHAIALLGEIKIRNEHAAFDDYIDSLEKLILNKVTLLNQATELGMETVEETIQHIHKIGEKKKVEPAEPAQVNVVVQTKKMGFFQKLLGKRNQEDTVAVDTVRTVDNRAEEVWTEVNSQLDSISRSAQKRAYNQKIREYTLYQDHLDIDRQIVLLIAEMESWQVEQIKTRATYAKDRAEFTNRYVTIFTVMAAVVLLITLTVLIIYVLRTRSYQDALSAARESALQTAQDKEQFLANMSHEIRTPMNAIAGFSNLLLKSKLSHKQKDQVAIIDKSSKHLLHIVNDVLDFTKLQSGKIKLEEVAFKPIEVIQDAVQLLEQKAHEKGLVLELKIGEMPSGLTGDPFRLKQILLNLIYNSIKFTEQGSVLVEATTVEKESAVVLQLSVTDTGIGIPTDRQQQIFEEFEQVSQGDNQKGTGLGLSITKKLIDMQQGMISLESKVGKGTVFNIQIPYQPIDLPVEASGTTDTVAFRDWSGTHVLIADDELFNRRLLTTILDEHGITYQEAEDGQIAYNYLTKERYDMLLLDFRMPKMNGPELAVKLRASSIENATIPIIGLTATISDQDILKAKDAGIDHVLRKPFTPEDLLATMAGELDQTNIESKEDRTPDDHPMFSLEGLSRMGDEAFVMDMVETFIQSTETNLDLLDQALQRENWEEAADVLHKIIAPARHFRLTQLVTLMKETELTARQGVAISAEDYKEIRQSTFSVIASLRLYLHQTQQAQ</sequence>
<dbReference type="Proteomes" id="UP000184474">
    <property type="component" value="Unassembled WGS sequence"/>
</dbReference>
<dbReference type="EMBL" id="FRAA01000001">
    <property type="protein sequence ID" value="SHJ60856.1"/>
    <property type="molecule type" value="Genomic_DNA"/>
</dbReference>
<keyword evidence="13 16" id="KW-0472">Membrane</keyword>
<dbReference type="InterPro" id="IPR036097">
    <property type="entry name" value="HisK_dim/P_sf"/>
</dbReference>
<evidence type="ECO:0000256" key="9">
    <source>
        <dbReference type="ARBA" id="ARBA00022777"/>
    </source>
</evidence>
<keyword evidence="6" id="KW-0808">Transferase</keyword>
<dbReference type="InterPro" id="IPR011006">
    <property type="entry name" value="CheY-like_superfamily"/>
</dbReference>
<dbReference type="Pfam" id="PF00072">
    <property type="entry name" value="Response_reg"/>
    <property type="match status" value="1"/>
</dbReference>
<dbReference type="CDD" id="cd17546">
    <property type="entry name" value="REC_hyHK_CKI1_RcsC-like"/>
    <property type="match status" value="1"/>
</dbReference>